<proteinExistence type="predicted"/>
<feature type="region of interest" description="Disordered" evidence="1">
    <location>
        <begin position="1"/>
        <end position="22"/>
    </location>
</feature>
<feature type="compositionally biased region" description="Basic and acidic residues" evidence="1">
    <location>
        <begin position="10"/>
        <end position="20"/>
    </location>
</feature>
<dbReference type="Proteomes" id="UP000214646">
    <property type="component" value="Unassembled WGS sequence"/>
</dbReference>
<evidence type="ECO:0000313" key="2">
    <source>
        <dbReference type="EMBL" id="OWK39552.1"/>
    </source>
</evidence>
<accession>A0A225DDK5</accession>
<organism evidence="2 3">
    <name type="scientific">Fimbriiglobus ruber</name>
    <dbReference type="NCBI Taxonomy" id="1908690"/>
    <lineage>
        <taxon>Bacteria</taxon>
        <taxon>Pseudomonadati</taxon>
        <taxon>Planctomycetota</taxon>
        <taxon>Planctomycetia</taxon>
        <taxon>Gemmatales</taxon>
        <taxon>Gemmataceae</taxon>
        <taxon>Fimbriiglobus</taxon>
    </lineage>
</organism>
<dbReference type="EMBL" id="NIDE01000010">
    <property type="protein sequence ID" value="OWK39552.1"/>
    <property type="molecule type" value="Genomic_DNA"/>
</dbReference>
<keyword evidence="3" id="KW-1185">Reference proteome</keyword>
<gene>
    <name evidence="2" type="ORF">FRUB_06115</name>
</gene>
<evidence type="ECO:0000313" key="3">
    <source>
        <dbReference type="Proteomes" id="UP000214646"/>
    </source>
</evidence>
<sequence>MAGGVRRNLGQREEQVHQRGAEGVLNQISSAYTFWSDGLTGRPSMTPRW</sequence>
<comment type="caution">
    <text evidence="2">The sequence shown here is derived from an EMBL/GenBank/DDBJ whole genome shotgun (WGS) entry which is preliminary data.</text>
</comment>
<dbReference type="AlphaFoldDB" id="A0A225DDK5"/>
<evidence type="ECO:0000256" key="1">
    <source>
        <dbReference type="SAM" id="MobiDB-lite"/>
    </source>
</evidence>
<protein>
    <submittedName>
        <fullName evidence="2">Uncharacterized protein</fullName>
    </submittedName>
</protein>
<reference evidence="3" key="1">
    <citation type="submission" date="2017-06" db="EMBL/GenBank/DDBJ databases">
        <title>Genome analysis of Fimbriiglobus ruber SP5, the first member of the order Planctomycetales with confirmed chitinolytic capability.</title>
        <authorList>
            <person name="Ravin N.V."/>
            <person name="Rakitin A.L."/>
            <person name="Ivanova A.A."/>
            <person name="Beletsky A.V."/>
            <person name="Kulichevskaya I.S."/>
            <person name="Mardanov A.V."/>
            <person name="Dedysh S.N."/>
        </authorList>
    </citation>
    <scope>NUCLEOTIDE SEQUENCE [LARGE SCALE GENOMIC DNA]</scope>
    <source>
        <strain evidence="3">SP5</strain>
    </source>
</reference>
<name>A0A225DDK5_9BACT</name>